<dbReference type="EMBL" id="MH674343">
    <property type="protein sequence ID" value="AXN53398.1"/>
    <property type="molecule type" value="Genomic_DNA"/>
</dbReference>
<evidence type="ECO:0000313" key="3">
    <source>
        <dbReference type="Proteomes" id="UP000262397"/>
    </source>
</evidence>
<dbReference type="Gene3D" id="2.20.25.10">
    <property type="match status" value="1"/>
</dbReference>
<organism evidence="2">
    <name type="scientific">Methanobacterium virus Drs3</name>
    <dbReference type="NCBI Taxonomy" id="1430441"/>
    <lineage>
        <taxon>Viruses</taxon>
        <taxon>Duplodnaviria</taxon>
        <taxon>Heunggongvirae</taxon>
        <taxon>Uroviricota</taxon>
        <taxon>Caudoviricetes</taxon>
        <taxon>Methanobavirales</taxon>
        <taxon>Anaerodiviridae</taxon>
        <taxon>Metforvirus</taxon>
        <taxon>Metforvirus limi</taxon>
        <taxon>Metforvirus Drs3</taxon>
    </lineage>
</organism>
<proteinExistence type="predicted"/>
<dbReference type="Proteomes" id="UP000262397">
    <property type="component" value="Segment"/>
</dbReference>
<evidence type="ECO:0000313" key="2">
    <source>
        <dbReference type="EMBL" id="AXN53398.1"/>
    </source>
</evidence>
<protein>
    <submittedName>
        <fullName evidence="2">Uncharacterized protein</fullName>
    </submittedName>
</protein>
<keyword evidence="3" id="KW-1185">Reference proteome</keyword>
<gene>
    <name evidence="2" type="ORF">Drs3_00017</name>
</gene>
<reference evidence="2" key="1">
    <citation type="submission" date="2018-07" db="EMBL/GenBank/DDBJ databases">
        <authorList>
            <person name="Quirk P.G."/>
            <person name="Krulwich T.A."/>
        </authorList>
    </citation>
    <scope>NUCLEOTIDE SEQUENCE [LARGE SCALE GENOMIC DNA]</scope>
</reference>
<feature type="coiled-coil region" evidence="1">
    <location>
        <begin position="127"/>
        <end position="154"/>
    </location>
</feature>
<keyword evidence="1" id="KW-0175">Coiled coil</keyword>
<sequence length="188" mass="21921">MPIPFYDEWLITSKLKRETFRTGKYKGRKKAPETGVSPSYNYITLDDIYHFSTAYLKENGLKCPECSNTQNLVERGNLICANPECGLILKAPIIHPGFTVPDLTPKKRIAPTVQDFPPIDLTNRKKGKKLRKKAKTLKEVKQAYQNAYIKYETETGKRFEENKHKTHSLTQEYWKYYQKTPLVKEKMN</sequence>
<accession>A0A385AH69</accession>
<evidence type="ECO:0000256" key="1">
    <source>
        <dbReference type="SAM" id="Coils"/>
    </source>
</evidence>
<name>A0A385AH69_9CAUD</name>